<protein>
    <submittedName>
        <fullName evidence="1">Uncharacterized protein</fullName>
    </submittedName>
</protein>
<dbReference type="AlphaFoldDB" id="A0A4V1J3Y7"/>
<organism evidence="1 2">
    <name type="scientific">Dimargaris cristalligena</name>
    <dbReference type="NCBI Taxonomy" id="215637"/>
    <lineage>
        <taxon>Eukaryota</taxon>
        <taxon>Fungi</taxon>
        <taxon>Fungi incertae sedis</taxon>
        <taxon>Zoopagomycota</taxon>
        <taxon>Kickxellomycotina</taxon>
        <taxon>Dimargaritomycetes</taxon>
        <taxon>Dimargaritales</taxon>
        <taxon>Dimargaritaceae</taxon>
        <taxon>Dimargaris</taxon>
    </lineage>
</organism>
<evidence type="ECO:0000313" key="1">
    <source>
        <dbReference type="EMBL" id="RKP33699.1"/>
    </source>
</evidence>
<keyword evidence="2" id="KW-1185">Reference proteome</keyword>
<evidence type="ECO:0000313" key="2">
    <source>
        <dbReference type="Proteomes" id="UP000268162"/>
    </source>
</evidence>
<accession>A0A4V1J3Y7</accession>
<dbReference type="Proteomes" id="UP000268162">
    <property type="component" value="Unassembled WGS sequence"/>
</dbReference>
<name>A0A4V1J3Y7_9FUNG</name>
<gene>
    <name evidence="1" type="ORF">BJ085DRAFT_39871</name>
</gene>
<proteinExistence type="predicted"/>
<reference evidence="2" key="1">
    <citation type="journal article" date="2018" name="Nat. Microbiol.">
        <title>Leveraging single-cell genomics to expand the fungal tree of life.</title>
        <authorList>
            <person name="Ahrendt S.R."/>
            <person name="Quandt C.A."/>
            <person name="Ciobanu D."/>
            <person name="Clum A."/>
            <person name="Salamov A."/>
            <person name="Andreopoulos B."/>
            <person name="Cheng J.F."/>
            <person name="Woyke T."/>
            <person name="Pelin A."/>
            <person name="Henrissat B."/>
            <person name="Reynolds N.K."/>
            <person name="Benny G.L."/>
            <person name="Smith M.E."/>
            <person name="James T.Y."/>
            <person name="Grigoriev I.V."/>
        </authorList>
    </citation>
    <scope>NUCLEOTIDE SEQUENCE [LARGE SCALE GENOMIC DNA]</scope>
    <source>
        <strain evidence="2">RSA 468</strain>
    </source>
</reference>
<sequence>MLQGPSYKITLYSLLESDIRVNFYQRRIWDGLKTSGHSPDGSWQGNAKLAIRYPHSHALVKELAPRLAQIAARGGLPNAPLHEIRPGKLFTTTPLYWAIQEGKTAIVDSIMDRIMIGRQSQSLGAAIASHLDGEMVYLAGVLALPQTVQQQVRQEVNYGGDYRDVTDPQLIPDYWQKTILKNWGDSFLFDLLCSMAVQYIVQGNSEGLGKLKAWAAQMSNEMKTWLKQLVLAVAAETGHLVLLDDPRVMPLFENFQPALPHFMLGCMEANGWMKAVKHFKQEWNVSKTTRFETTYKCQDQMPNTAPLSLNSQGVLTLTYFPKAA</sequence>
<dbReference type="EMBL" id="ML003623">
    <property type="protein sequence ID" value="RKP33699.1"/>
    <property type="molecule type" value="Genomic_DNA"/>
</dbReference>